<comment type="caution">
    <text evidence="2">The sequence shown here is derived from an EMBL/GenBank/DDBJ whole genome shotgun (WGS) entry which is preliminary data.</text>
</comment>
<feature type="signal peptide" evidence="1">
    <location>
        <begin position="1"/>
        <end position="22"/>
    </location>
</feature>
<reference evidence="2 3" key="1">
    <citation type="submission" date="2022-05" db="EMBL/GenBank/DDBJ databases">
        <authorList>
            <consortium name="Genoscope - CEA"/>
            <person name="William W."/>
        </authorList>
    </citation>
    <scope>NUCLEOTIDE SEQUENCE [LARGE SCALE GENOMIC DNA]</scope>
</reference>
<feature type="chain" id="PRO_5046259622" evidence="1">
    <location>
        <begin position="23"/>
        <end position="226"/>
    </location>
</feature>
<protein>
    <submittedName>
        <fullName evidence="2">Uncharacterized protein</fullName>
    </submittedName>
</protein>
<gene>
    <name evidence="2" type="ORF">PEVE_00010306</name>
</gene>
<dbReference type="Proteomes" id="UP001159427">
    <property type="component" value="Unassembled WGS sequence"/>
</dbReference>
<keyword evidence="1" id="KW-0732">Signal</keyword>
<dbReference type="EMBL" id="CALNXI010001723">
    <property type="protein sequence ID" value="CAH3175746.1"/>
    <property type="molecule type" value="Genomic_DNA"/>
</dbReference>
<evidence type="ECO:0000313" key="2">
    <source>
        <dbReference type="EMBL" id="CAH3175746.1"/>
    </source>
</evidence>
<accession>A0ABN8RE66</accession>
<sequence length="226" mass="26535">MEITRHILFFLILHIWAFYCYANVTSFKKKKASTKPHGRHVANKGGRSILFDPHGLNKTESKVSPVAVVNIKGSPHEQETRIVSVHSMEKLRRREEKRRRRKKKHKLMRKLKRWREQIYPASALGNQYQYPKRECRNWIDCKKDECCIRTSSTSGYCKKRPQKGQRCRPILLPGLRDCPCDVGLTCTSYKKAKRGLKHRCERLIMDPRNFEVEQRNVSIQGNTQAS</sequence>
<organism evidence="2 3">
    <name type="scientific">Porites evermanni</name>
    <dbReference type="NCBI Taxonomy" id="104178"/>
    <lineage>
        <taxon>Eukaryota</taxon>
        <taxon>Metazoa</taxon>
        <taxon>Cnidaria</taxon>
        <taxon>Anthozoa</taxon>
        <taxon>Hexacorallia</taxon>
        <taxon>Scleractinia</taxon>
        <taxon>Fungiina</taxon>
        <taxon>Poritidae</taxon>
        <taxon>Porites</taxon>
    </lineage>
</organism>
<dbReference type="Gene3D" id="2.10.80.10">
    <property type="entry name" value="Lipase, subunit A"/>
    <property type="match status" value="1"/>
</dbReference>
<keyword evidence="3" id="KW-1185">Reference proteome</keyword>
<name>A0ABN8RE66_9CNID</name>
<evidence type="ECO:0000256" key="1">
    <source>
        <dbReference type="SAM" id="SignalP"/>
    </source>
</evidence>
<evidence type="ECO:0000313" key="3">
    <source>
        <dbReference type="Proteomes" id="UP001159427"/>
    </source>
</evidence>
<proteinExistence type="predicted"/>